<proteinExistence type="predicted"/>
<evidence type="ECO:0000313" key="1">
    <source>
        <dbReference type="EMBL" id="QQP58259.1"/>
    </source>
</evidence>
<keyword evidence="2" id="KW-1185">Reference proteome</keyword>
<protein>
    <submittedName>
        <fullName evidence="1">Uncharacterized protein</fullName>
    </submittedName>
</protein>
<sequence>IAPAIKAVEREISGAYEVMLTPSDWLVSISPTYQEVYEIEHLVSKVQRVLYASRTDGIGLP</sequence>
<dbReference type="EMBL" id="CP045891">
    <property type="protein sequence ID" value="QQP58259.1"/>
    <property type="molecule type" value="Genomic_DNA"/>
</dbReference>
<accession>A0A7T8KLR0</accession>
<dbReference type="Proteomes" id="UP000595437">
    <property type="component" value="Chromosome 2"/>
</dbReference>
<dbReference type="AlphaFoldDB" id="A0A7T8KLR0"/>
<organism evidence="1 2">
    <name type="scientific">Caligus rogercresseyi</name>
    <name type="common">Sea louse</name>
    <dbReference type="NCBI Taxonomy" id="217165"/>
    <lineage>
        <taxon>Eukaryota</taxon>
        <taxon>Metazoa</taxon>
        <taxon>Ecdysozoa</taxon>
        <taxon>Arthropoda</taxon>
        <taxon>Crustacea</taxon>
        <taxon>Multicrustacea</taxon>
        <taxon>Hexanauplia</taxon>
        <taxon>Copepoda</taxon>
        <taxon>Siphonostomatoida</taxon>
        <taxon>Caligidae</taxon>
        <taxon>Caligus</taxon>
    </lineage>
</organism>
<gene>
    <name evidence="1" type="ORF">FKW44_003517</name>
</gene>
<feature type="non-terminal residue" evidence="1">
    <location>
        <position position="1"/>
    </location>
</feature>
<reference evidence="2" key="1">
    <citation type="submission" date="2021-01" db="EMBL/GenBank/DDBJ databases">
        <title>Caligus Genome Assembly.</title>
        <authorList>
            <person name="Gallardo-Escarate C."/>
        </authorList>
    </citation>
    <scope>NUCLEOTIDE SEQUENCE [LARGE SCALE GENOMIC DNA]</scope>
</reference>
<feature type="non-terminal residue" evidence="1">
    <location>
        <position position="61"/>
    </location>
</feature>
<name>A0A7T8KLR0_CALRO</name>
<evidence type="ECO:0000313" key="2">
    <source>
        <dbReference type="Proteomes" id="UP000595437"/>
    </source>
</evidence>